<dbReference type="InterPro" id="IPR044836">
    <property type="entry name" value="TOL_plant"/>
</dbReference>
<name>A0A8S0PRZ0_OLEEU</name>
<sequence>MANAADVAERATSDLLIGPDWGVNLELGDLINSDPVQVNDALKILKKKLGNKNPKIQLLALFVLETLSKNCGENGFQQVVERDILHEMVKSVKKKPDLNVRENILILIDTWQEALGGPGGRFPQYNAAYNELKSAGVEFPPREENSLPLFTPPQMHPVADPASAYEEAAVQASLRSDASGLSLPDIQNAQGLADVLFEMLVP</sequence>
<dbReference type="Proteomes" id="UP000594638">
    <property type="component" value="Unassembled WGS sequence"/>
</dbReference>
<dbReference type="SUPFAM" id="SSF48464">
    <property type="entry name" value="ENTH/VHS domain"/>
    <property type="match status" value="1"/>
</dbReference>
<dbReference type="InterPro" id="IPR008942">
    <property type="entry name" value="ENTH_VHS"/>
</dbReference>
<dbReference type="GO" id="GO:0043130">
    <property type="term" value="F:ubiquitin binding"/>
    <property type="evidence" value="ECO:0007669"/>
    <property type="project" value="InterPro"/>
</dbReference>
<dbReference type="Gene3D" id="1.25.40.90">
    <property type="match status" value="1"/>
</dbReference>
<protein>
    <submittedName>
        <fullName evidence="3">TOM1-like protein 2</fullName>
    </submittedName>
</protein>
<dbReference type="SMART" id="SM00288">
    <property type="entry name" value="VHS"/>
    <property type="match status" value="1"/>
</dbReference>
<dbReference type="OrthoDB" id="2018246at2759"/>
<keyword evidence="4" id="KW-1185">Reference proteome</keyword>
<feature type="domain" description="VHS" evidence="2">
    <location>
        <begin position="11"/>
        <end position="140"/>
    </location>
</feature>
<dbReference type="CDD" id="cd03561">
    <property type="entry name" value="VHS"/>
    <property type="match status" value="1"/>
</dbReference>
<dbReference type="Pfam" id="PF00790">
    <property type="entry name" value="VHS"/>
    <property type="match status" value="1"/>
</dbReference>
<dbReference type="PANTHER" id="PTHR45898:SF14">
    <property type="entry name" value="TOM1-LIKE PROTEIN 4"/>
    <property type="match status" value="1"/>
</dbReference>
<evidence type="ECO:0000313" key="3">
    <source>
        <dbReference type="EMBL" id="CAA2956814.1"/>
    </source>
</evidence>
<dbReference type="PROSITE" id="PS50179">
    <property type="entry name" value="VHS"/>
    <property type="match status" value="1"/>
</dbReference>
<dbReference type="AlphaFoldDB" id="A0A8S0PRZ0"/>
<gene>
    <name evidence="3" type="ORF">OLEA9_A108241</name>
</gene>
<accession>A0A8S0PRZ0</accession>
<dbReference type="EMBL" id="CACTIH010000198">
    <property type="protein sequence ID" value="CAA2956814.1"/>
    <property type="molecule type" value="Genomic_DNA"/>
</dbReference>
<proteinExistence type="inferred from homology"/>
<comment type="similarity">
    <text evidence="1">Belongs to the TOM1 family.</text>
</comment>
<dbReference type="Gramene" id="OE9A108241T1">
    <property type="protein sequence ID" value="OE9A108241C1"/>
    <property type="gene ID" value="OE9A108241"/>
</dbReference>
<comment type="caution">
    <text evidence="3">The sequence shown here is derived from an EMBL/GenBank/DDBJ whole genome shotgun (WGS) entry which is preliminary data.</text>
</comment>
<evidence type="ECO:0000313" key="4">
    <source>
        <dbReference type="Proteomes" id="UP000594638"/>
    </source>
</evidence>
<organism evidence="3 4">
    <name type="scientific">Olea europaea subsp. europaea</name>
    <dbReference type="NCBI Taxonomy" id="158383"/>
    <lineage>
        <taxon>Eukaryota</taxon>
        <taxon>Viridiplantae</taxon>
        <taxon>Streptophyta</taxon>
        <taxon>Embryophyta</taxon>
        <taxon>Tracheophyta</taxon>
        <taxon>Spermatophyta</taxon>
        <taxon>Magnoliopsida</taxon>
        <taxon>eudicotyledons</taxon>
        <taxon>Gunneridae</taxon>
        <taxon>Pentapetalae</taxon>
        <taxon>asterids</taxon>
        <taxon>lamiids</taxon>
        <taxon>Lamiales</taxon>
        <taxon>Oleaceae</taxon>
        <taxon>Oleeae</taxon>
        <taxon>Olea</taxon>
    </lineage>
</organism>
<dbReference type="GO" id="GO:0035091">
    <property type="term" value="F:phosphatidylinositol binding"/>
    <property type="evidence" value="ECO:0007669"/>
    <property type="project" value="InterPro"/>
</dbReference>
<evidence type="ECO:0000259" key="2">
    <source>
        <dbReference type="PROSITE" id="PS50179"/>
    </source>
</evidence>
<dbReference type="InterPro" id="IPR002014">
    <property type="entry name" value="VHS_dom"/>
</dbReference>
<reference evidence="3 4" key="1">
    <citation type="submission" date="2019-12" db="EMBL/GenBank/DDBJ databases">
        <authorList>
            <person name="Alioto T."/>
            <person name="Alioto T."/>
            <person name="Gomez Garrido J."/>
        </authorList>
    </citation>
    <scope>NUCLEOTIDE SEQUENCE [LARGE SCALE GENOMIC DNA]</scope>
</reference>
<dbReference type="PANTHER" id="PTHR45898">
    <property type="entry name" value="TOM1-LIKE PROTEIN"/>
    <property type="match status" value="1"/>
</dbReference>
<dbReference type="GO" id="GO:0043328">
    <property type="term" value="P:protein transport to vacuole involved in ubiquitin-dependent protein catabolic process via the multivesicular body sorting pathway"/>
    <property type="evidence" value="ECO:0007669"/>
    <property type="project" value="InterPro"/>
</dbReference>
<evidence type="ECO:0000256" key="1">
    <source>
        <dbReference type="ARBA" id="ARBA00007708"/>
    </source>
</evidence>